<dbReference type="KEGG" id="ahz:APS56_14870"/>
<evidence type="ECO:0008006" key="4">
    <source>
        <dbReference type="Google" id="ProtNLM"/>
    </source>
</evidence>
<protein>
    <recommendedName>
        <fullName evidence="4">Cardiolipin synthase N-terminal domain-containing protein</fullName>
    </recommendedName>
</protein>
<organism evidence="2 3">
    <name type="scientific">Pseudalgibacter alginicilyticus</name>
    <dbReference type="NCBI Taxonomy" id="1736674"/>
    <lineage>
        <taxon>Bacteria</taxon>
        <taxon>Pseudomonadati</taxon>
        <taxon>Bacteroidota</taxon>
        <taxon>Flavobacteriia</taxon>
        <taxon>Flavobacteriales</taxon>
        <taxon>Flavobacteriaceae</taxon>
        <taxon>Pseudalgibacter</taxon>
    </lineage>
</organism>
<evidence type="ECO:0000313" key="3">
    <source>
        <dbReference type="Proteomes" id="UP000057981"/>
    </source>
</evidence>
<dbReference type="STRING" id="1736674.APS56_14870"/>
<dbReference type="RefSeq" id="WP_054730091.1">
    <property type="nucleotide sequence ID" value="NZ_CP012898.1"/>
</dbReference>
<dbReference type="Pfam" id="PF13181">
    <property type="entry name" value="TPR_8"/>
    <property type="match status" value="2"/>
</dbReference>
<keyword evidence="1" id="KW-0812">Transmembrane</keyword>
<name>A0A0P0D5X6_9FLAO</name>
<keyword evidence="1" id="KW-0472">Membrane</keyword>
<proteinExistence type="predicted"/>
<evidence type="ECO:0000256" key="1">
    <source>
        <dbReference type="SAM" id="Phobius"/>
    </source>
</evidence>
<keyword evidence="3" id="KW-1185">Reference proteome</keyword>
<dbReference type="EMBL" id="CP012898">
    <property type="protein sequence ID" value="ALJ06341.1"/>
    <property type="molecule type" value="Genomic_DNA"/>
</dbReference>
<dbReference type="SUPFAM" id="SSF48452">
    <property type="entry name" value="TPR-like"/>
    <property type="match status" value="1"/>
</dbReference>
<accession>A0A0P0D5X6</accession>
<dbReference type="AlphaFoldDB" id="A0A0P0D5X6"/>
<keyword evidence="1" id="KW-1133">Transmembrane helix</keyword>
<dbReference type="InterPro" id="IPR011990">
    <property type="entry name" value="TPR-like_helical_dom_sf"/>
</dbReference>
<dbReference type="PIRSF" id="PIRSF030959">
    <property type="entry name" value="UCP030959"/>
    <property type="match status" value="1"/>
</dbReference>
<feature type="transmembrane region" description="Helical" evidence="1">
    <location>
        <begin position="24"/>
        <end position="44"/>
    </location>
</feature>
<dbReference type="Proteomes" id="UP000057981">
    <property type="component" value="Chromosome"/>
</dbReference>
<dbReference type="InterPro" id="IPR019734">
    <property type="entry name" value="TPR_rpt"/>
</dbReference>
<evidence type="ECO:0000313" key="2">
    <source>
        <dbReference type="EMBL" id="ALJ06341.1"/>
    </source>
</evidence>
<gene>
    <name evidence="2" type="ORF">APS56_14870</name>
</gene>
<reference evidence="2 3" key="1">
    <citation type="submission" date="2015-10" db="EMBL/GenBank/DDBJ databases">
        <authorList>
            <person name="Gilbert D.G."/>
        </authorList>
    </citation>
    <scope>NUCLEOTIDE SEQUENCE [LARGE SCALE GENOMIC DNA]</scope>
    <source>
        <strain evidence="3">HZ-22</strain>
    </source>
</reference>
<sequence length="242" mass="28896">MIYYLTIALQVYCIYHVIKNKTPYYWIFLILFLPAIGCGIYLITQVYNKRDAEKIQDNIVSIINPTKKIKDLEKRLEFAETFQNRIDLADAYLENKDYQNAIPHYKKALEDKLQKNVFVVKQLIEALYMEGNFEEVLLYAEKIASESEFKKSRTQFLYGMSLDKLGRFEEAEKNLREIDNRYSFYEERLILAKFLIRQNKKTDAKEIIDEIYAESQYMTKENKKLNRHTIVEVERLVAEFNT</sequence>
<dbReference type="InterPro" id="IPR014562">
    <property type="entry name" value="UCP030959_TPR_rpt-cont"/>
</dbReference>
<dbReference type="Gene3D" id="1.25.40.10">
    <property type="entry name" value="Tetratricopeptide repeat domain"/>
    <property type="match status" value="1"/>
</dbReference>
<dbReference type="OrthoDB" id="794036at2"/>